<evidence type="ECO:0000313" key="3">
    <source>
        <dbReference type="Proteomes" id="UP000192727"/>
    </source>
</evidence>
<proteinExistence type="predicted"/>
<dbReference type="RefSeq" id="WP_023484704.1">
    <property type="nucleotide sequence ID" value="NZ_CP019794.1"/>
</dbReference>
<protein>
    <submittedName>
        <fullName evidence="2">Uncharacterized protein</fullName>
    </submittedName>
</protein>
<gene>
    <name evidence="2" type="ORF">B7C51_21945</name>
</gene>
<reference evidence="2 3" key="1">
    <citation type="submission" date="2017-03" db="EMBL/GenBank/DDBJ databases">
        <title>Paenibacillus larvae genome sequencing.</title>
        <authorList>
            <person name="Dingman D.W."/>
        </authorList>
    </citation>
    <scope>NUCLEOTIDE SEQUENCE [LARGE SCALE GENOMIC DNA]</scope>
    <source>
        <strain evidence="2 3">SAG 10367</strain>
    </source>
</reference>
<evidence type="ECO:0000313" key="2">
    <source>
        <dbReference type="EMBL" id="ARF69936.1"/>
    </source>
</evidence>
<accession>A0A1U9YTK2</accession>
<evidence type="ECO:0000256" key="1">
    <source>
        <dbReference type="SAM" id="MobiDB-lite"/>
    </source>
</evidence>
<dbReference type="GeneID" id="64219377"/>
<sequence>MIGSLSWNFAVSIVAFALTFTFSLFDNVLLTTLIRSIYSFIILFALMFVFRWVFGIILNYTEQQHIEQEDDSSKGVHIDLTTPLEEETVSNLPVSSSGEDKEKSSKAPTSDKEEFSPLTPPKLSKLNQSDAAQLSDALRHLSEK</sequence>
<dbReference type="EMBL" id="CP020557">
    <property type="protein sequence ID" value="ARF69936.1"/>
    <property type="molecule type" value="Genomic_DNA"/>
</dbReference>
<dbReference type="Proteomes" id="UP000192727">
    <property type="component" value="Chromosome"/>
</dbReference>
<feature type="compositionally biased region" description="Basic and acidic residues" evidence="1">
    <location>
        <begin position="98"/>
        <end position="115"/>
    </location>
</feature>
<organism evidence="2 3">
    <name type="scientific">Paenibacillus larvae subsp. pulvifaciens</name>
    <dbReference type="NCBI Taxonomy" id="1477"/>
    <lineage>
        <taxon>Bacteria</taxon>
        <taxon>Bacillati</taxon>
        <taxon>Bacillota</taxon>
        <taxon>Bacilli</taxon>
        <taxon>Bacillales</taxon>
        <taxon>Paenibacillaceae</taxon>
        <taxon>Paenibacillus</taxon>
    </lineage>
</organism>
<dbReference type="AlphaFoldDB" id="A0A1U9YTK2"/>
<feature type="region of interest" description="Disordered" evidence="1">
    <location>
        <begin position="81"/>
        <end position="144"/>
    </location>
</feature>
<name>A0A1U9YTK2_9BACL</name>